<dbReference type="PRINTS" id="PR00039">
    <property type="entry name" value="HTHLYSR"/>
</dbReference>
<keyword evidence="7" id="KW-1185">Reference proteome</keyword>
<gene>
    <name evidence="6" type="ORF">GKO32_00625</name>
</gene>
<dbReference type="PROSITE" id="PS50931">
    <property type="entry name" value="HTH_LYSR"/>
    <property type="match status" value="1"/>
</dbReference>
<evidence type="ECO:0000256" key="3">
    <source>
        <dbReference type="ARBA" id="ARBA00023125"/>
    </source>
</evidence>
<proteinExistence type="inferred from homology"/>
<accession>A0A6N7YKE9</accession>
<dbReference type="GO" id="GO:0003700">
    <property type="term" value="F:DNA-binding transcription factor activity"/>
    <property type="evidence" value="ECO:0007669"/>
    <property type="project" value="InterPro"/>
</dbReference>
<dbReference type="Gene3D" id="1.10.10.10">
    <property type="entry name" value="Winged helix-like DNA-binding domain superfamily/Winged helix DNA-binding domain"/>
    <property type="match status" value="1"/>
</dbReference>
<dbReference type="GO" id="GO:0003677">
    <property type="term" value="F:DNA binding"/>
    <property type="evidence" value="ECO:0007669"/>
    <property type="project" value="UniProtKB-KW"/>
</dbReference>
<dbReference type="Pfam" id="PF00126">
    <property type="entry name" value="HTH_1"/>
    <property type="match status" value="1"/>
</dbReference>
<evidence type="ECO:0000256" key="2">
    <source>
        <dbReference type="ARBA" id="ARBA00023015"/>
    </source>
</evidence>
<dbReference type="InterPro" id="IPR036388">
    <property type="entry name" value="WH-like_DNA-bd_sf"/>
</dbReference>
<dbReference type="PANTHER" id="PTHR30118">
    <property type="entry name" value="HTH-TYPE TRANSCRIPTIONAL REGULATOR LEUO-RELATED"/>
    <property type="match status" value="1"/>
</dbReference>
<dbReference type="SUPFAM" id="SSF53850">
    <property type="entry name" value="Periplasmic binding protein-like II"/>
    <property type="match status" value="1"/>
</dbReference>
<keyword evidence="4" id="KW-0804">Transcription</keyword>
<keyword evidence="3" id="KW-0238">DNA-binding</keyword>
<evidence type="ECO:0000259" key="5">
    <source>
        <dbReference type="PROSITE" id="PS50931"/>
    </source>
</evidence>
<sequence length="313" mass="34424">MPGAANQDKPARRGDALLSFGLDSTQLQALHALLSELSVTAAAARLGRTQPTLSRSLRRLRRHFGDPLLERTGNSYRLTAFAERLRPLAAAAVEAVDRTFAAETTFSPETSTRSFTIASSDHGIATAGAELFRRVRSLAPGVGLRFLPVTTELLEHEDEYLRTVDGVLLPHGYLTLASSVDVHTDRWVCVVAADNQSVGEKLTRQDLERLPWIATFTGQASRPPAWRQLELLGIVPRIAAVAESFLVVPRLVRGTDAIGVVPSRVAAAEQAGIRVLEFPFEMVPLTEAFWWHPVHDHDPGHRWLRGVLSDQRV</sequence>
<dbReference type="SUPFAM" id="SSF46785">
    <property type="entry name" value="Winged helix' DNA-binding domain"/>
    <property type="match status" value="1"/>
</dbReference>
<evidence type="ECO:0000313" key="7">
    <source>
        <dbReference type="Proteomes" id="UP000440096"/>
    </source>
</evidence>
<name>A0A6N7YKE9_9PSEU</name>
<dbReference type="InterPro" id="IPR050389">
    <property type="entry name" value="LysR-type_TF"/>
</dbReference>
<dbReference type="Pfam" id="PF03466">
    <property type="entry name" value="LysR_substrate"/>
    <property type="match status" value="1"/>
</dbReference>
<dbReference type="Proteomes" id="UP000440096">
    <property type="component" value="Unassembled WGS sequence"/>
</dbReference>
<organism evidence="6 7">
    <name type="scientific">Amycolatopsis pithecellobii</name>
    <dbReference type="NCBI Taxonomy" id="664692"/>
    <lineage>
        <taxon>Bacteria</taxon>
        <taxon>Bacillati</taxon>
        <taxon>Actinomycetota</taxon>
        <taxon>Actinomycetes</taxon>
        <taxon>Pseudonocardiales</taxon>
        <taxon>Pseudonocardiaceae</taxon>
        <taxon>Amycolatopsis</taxon>
    </lineage>
</organism>
<keyword evidence="2" id="KW-0805">Transcription regulation</keyword>
<dbReference type="InterPro" id="IPR000847">
    <property type="entry name" value="LysR_HTH_N"/>
</dbReference>
<dbReference type="InterPro" id="IPR005119">
    <property type="entry name" value="LysR_subst-bd"/>
</dbReference>
<dbReference type="CDD" id="cd08417">
    <property type="entry name" value="PBP2_Nitroaromatics_like"/>
    <property type="match status" value="1"/>
</dbReference>
<reference evidence="6 7" key="1">
    <citation type="submission" date="2019-11" db="EMBL/GenBank/DDBJ databases">
        <title>Draft genome of Amycolatopsis RM579.</title>
        <authorList>
            <person name="Duangmal K."/>
            <person name="Mingma R."/>
        </authorList>
    </citation>
    <scope>NUCLEOTIDE SEQUENCE [LARGE SCALE GENOMIC DNA]</scope>
    <source>
        <strain evidence="6 7">RM579</strain>
    </source>
</reference>
<dbReference type="InterPro" id="IPR036390">
    <property type="entry name" value="WH_DNA-bd_sf"/>
</dbReference>
<protein>
    <submittedName>
        <fullName evidence="6">LysR family transcriptional regulator</fullName>
    </submittedName>
</protein>
<dbReference type="Gene3D" id="3.40.190.10">
    <property type="entry name" value="Periplasmic binding protein-like II"/>
    <property type="match status" value="2"/>
</dbReference>
<comment type="similarity">
    <text evidence="1">Belongs to the LysR transcriptional regulatory family.</text>
</comment>
<evidence type="ECO:0000313" key="6">
    <source>
        <dbReference type="EMBL" id="MTD52492.1"/>
    </source>
</evidence>
<comment type="caution">
    <text evidence="6">The sequence shown here is derived from an EMBL/GenBank/DDBJ whole genome shotgun (WGS) entry which is preliminary data.</text>
</comment>
<dbReference type="AlphaFoldDB" id="A0A6N7YKE9"/>
<evidence type="ECO:0000256" key="1">
    <source>
        <dbReference type="ARBA" id="ARBA00009437"/>
    </source>
</evidence>
<dbReference type="PANTHER" id="PTHR30118:SF15">
    <property type="entry name" value="TRANSCRIPTIONAL REGULATORY PROTEIN"/>
    <property type="match status" value="1"/>
</dbReference>
<dbReference type="EMBL" id="WMBA01000001">
    <property type="protein sequence ID" value="MTD52492.1"/>
    <property type="molecule type" value="Genomic_DNA"/>
</dbReference>
<evidence type="ECO:0000256" key="4">
    <source>
        <dbReference type="ARBA" id="ARBA00023163"/>
    </source>
</evidence>
<dbReference type="InterPro" id="IPR037402">
    <property type="entry name" value="YidZ_PBP2"/>
</dbReference>
<feature type="domain" description="HTH lysR-type" evidence="5">
    <location>
        <begin position="22"/>
        <end position="79"/>
    </location>
</feature>